<proteinExistence type="predicted"/>
<dbReference type="EMBL" id="PUIV01000038">
    <property type="protein sequence ID" value="PWB92733.1"/>
    <property type="molecule type" value="Genomic_DNA"/>
</dbReference>
<dbReference type="InterPro" id="IPR009394">
    <property type="entry name" value="MmcB-like"/>
</dbReference>
<dbReference type="AlphaFoldDB" id="A0A2U1SMA1"/>
<gene>
    <name evidence="1" type="ORF">C5689_16695</name>
</gene>
<dbReference type="Proteomes" id="UP000245137">
    <property type="component" value="Unassembled WGS sequence"/>
</dbReference>
<dbReference type="PIRSF" id="PIRSF031796">
    <property type="entry name" value="UPC031796"/>
    <property type="match status" value="1"/>
</dbReference>
<sequence>MRWSPSLRLESLREQNARLVTRSARRYLRAAGFSVLAELPLPGGRRADLVALAADGALRIVEVKSSLADFRADRIWMDYRLHCDRFYFAIPCDLSEEAFPADAGLIVADAHGAMLAREAPAHKLAPASRKAMLLRFAGAAAERLHHALHRDEF</sequence>
<name>A0A2U1SMA1_METSR</name>
<organism evidence="1 2">
    <name type="scientific">Methylosinus sporium</name>
    <dbReference type="NCBI Taxonomy" id="428"/>
    <lineage>
        <taxon>Bacteria</taxon>
        <taxon>Pseudomonadati</taxon>
        <taxon>Pseudomonadota</taxon>
        <taxon>Alphaproteobacteria</taxon>
        <taxon>Hyphomicrobiales</taxon>
        <taxon>Methylocystaceae</taxon>
        <taxon>Methylosinus</taxon>
    </lineage>
</organism>
<evidence type="ECO:0000313" key="2">
    <source>
        <dbReference type="Proteomes" id="UP000245137"/>
    </source>
</evidence>
<evidence type="ECO:0000313" key="1">
    <source>
        <dbReference type="EMBL" id="PWB92733.1"/>
    </source>
</evidence>
<dbReference type="OrthoDB" id="5194526at2"/>
<protein>
    <submittedName>
        <fullName evidence="1">DNA repair protein MmcB-related protein</fullName>
    </submittedName>
</protein>
<reference evidence="1 2" key="1">
    <citation type="journal article" date="2018" name="Appl. Microbiol. Biotechnol.">
        <title>Co-cultivation of the strictly anaerobic methanogen Methanosarcina barkeri with aerobic methanotrophs in an oxygen-limited membrane bioreactor.</title>
        <authorList>
            <person name="In 't Zandt M.H."/>
            <person name="van den Bosch T.J.M."/>
            <person name="Rijkers R."/>
            <person name="van Kessel M.A.H.J."/>
            <person name="Jetten M.S.M."/>
            <person name="Welte C.U."/>
        </authorList>
    </citation>
    <scope>NUCLEOTIDE SEQUENCE [LARGE SCALE GENOMIC DNA]</scope>
    <source>
        <strain evidence="1 2">DSM 17706</strain>
    </source>
</reference>
<dbReference type="Pfam" id="PF06319">
    <property type="entry name" value="MmcB-like"/>
    <property type="match status" value="1"/>
</dbReference>
<keyword evidence="2" id="KW-1185">Reference proteome</keyword>
<comment type="caution">
    <text evidence="1">The sequence shown here is derived from an EMBL/GenBank/DDBJ whole genome shotgun (WGS) entry which is preliminary data.</text>
</comment>
<accession>A0A2U1SMA1</accession>
<dbReference type="RefSeq" id="WP_108918398.1">
    <property type="nucleotide sequence ID" value="NZ_BGJY01000022.1"/>
</dbReference>